<keyword evidence="3 5" id="KW-0949">S-adenosyl-L-methionine</keyword>
<keyword evidence="1 5" id="KW-0489">Methyltransferase</keyword>
<dbReference type="PANTHER" id="PTHR18895">
    <property type="entry name" value="HEMK METHYLTRANSFERASE"/>
    <property type="match status" value="1"/>
</dbReference>
<feature type="binding site" evidence="5">
    <location>
        <position position="141"/>
    </location>
    <ligand>
        <name>S-adenosyl-L-methionine</name>
        <dbReference type="ChEBI" id="CHEBI:59789"/>
    </ligand>
</feature>
<evidence type="ECO:0000256" key="2">
    <source>
        <dbReference type="ARBA" id="ARBA00022679"/>
    </source>
</evidence>
<evidence type="ECO:0000256" key="3">
    <source>
        <dbReference type="ARBA" id="ARBA00022691"/>
    </source>
</evidence>
<dbReference type="Pfam" id="PF05175">
    <property type="entry name" value="MTS"/>
    <property type="match status" value="1"/>
</dbReference>
<dbReference type="SUPFAM" id="SSF53335">
    <property type="entry name" value="S-adenosyl-L-methionine-dependent methyltransferases"/>
    <property type="match status" value="1"/>
</dbReference>
<evidence type="ECO:0000313" key="9">
    <source>
        <dbReference type="Proteomes" id="UP000240418"/>
    </source>
</evidence>
<dbReference type="PANTHER" id="PTHR18895:SF74">
    <property type="entry name" value="MTRF1L RELEASE FACTOR GLUTAMINE METHYLTRANSFERASE"/>
    <property type="match status" value="1"/>
</dbReference>
<dbReference type="PROSITE" id="PS00092">
    <property type="entry name" value="N6_MTASE"/>
    <property type="match status" value="1"/>
</dbReference>
<keyword evidence="9" id="KW-1185">Reference proteome</keyword>
<dbReference type="NCBIfam" id="TIGR03534">
    <property type="entry name" value="RF_mod_PrmC"/>
    <property type="match status" value="1"/>
</dbReference>
<accession>A0A2P8FGA8</accession>
<feature type="binding site" evidence="5">
    <location>
        <begin position="184"/>
        <end position="187"/>
    </location>
    <ligand>
        <name>substrate</name>
    </ligand>
</feature>
<dbReference type="RefSeq" id="WP_106607921.1">
    <property type="nucleotide sequence ID" value="NZ_PYGJ01000003.1"/>
</dbReference>
<evidence type="ECO:0000259" key="7">
    <source>
        <dbReference type="Pfam" id="PF17827"/>
    </source>
</evidence>
<evidence type="ECO:0000256" key="4">
    <source>
        <dbReference type="ARBA" id="ARBA00048391"/>
    </source>
</evidence>
<dbReference type="InterPro" id="IPR002052">
    <property type="entry name" value="DNA_methylase_N6_adenine_CS"/>
</dbReference>
<dbReference type="CDD" id="cd02440">
    <property type="entry name" value="AdoMet_MTases"/>
    <property type="match status" value="1"/>
</dbReference>
<organism evidence="8 9">
    <name type="scientific">Shimia abyssi</name>
    <dbReference type="NCBI Taxonomy" id="1662395"/>
    <lineage>
        <taxon>Bacteria</taxon>
        <taxon>Pseudomonadati</taxon>
        <taxon>Pseudomonadota</taxon>
        <taxon>Alphaproteobacteria</taxon>
        <taxon>Rhodobacterales</taxon>
        <taxon>Roseobacteraceae</taxon>
    </lineage>
</organism>
<evidence type="ECO:0000256" key="1">
    <source>
        <dbReference type="ARBA" id="ARBA00022603"/>
    </source>
</evidence>
<sequence length="279" mass="29431">MGLIVADLVKAAAEALGKAGIENAGREARALVALATRRRADRLSLEMREDAGSADEQALADILAARLRRVPLSHILGRRAFFEHEFHVTPDTLDPRPETEVLVREALAGSVRRVLDMGTGTGAIAISILAARTTAQGVASDVSTAALAVAEKNATRIGVSDRLALIESDWFGAVQGRFDLIVSNPPYVALDEMEALAPELAFEPRIALTDEGDGLAAYRAIAAGAGDHLTAGGRLLVEIGWQQGAAVSALFEAAGLADVRVLRDLDGRDRVVAAQKTQD</sequence>
<dbReference type="Proteomes" id="UP000240418">
    <property type="component" value="Unassembled WGS sequence"/>
</dbReference>
<comment type="caution">
    <text evidence="8">The sequence shown here is derived from an EMBL/GenBank/DDBJ whole genome shotgun (WGS) entry which is preliminary data.</text>
</comment>
<evidence type="ECO:0000259" key="6">
    <source>
        <dbReference type="Pfam" id="PF05175"/>
    </source>
</evidence>
<dbReference type="InterPro" id="IPR004556">
    <property type="entry name" value="HemK-like"/>
</dbReference>
<dbReference type="InterPro" id="IPR050320">
    <property type="entry name" value="N5-glutamine_MTase"/>
</dbReference>
<feature type="domain" description="Release factor glutamine methyltransferase N-terminal" evidence="7">
    <location>
        <begin position="7"/>
        <end position="77"/>
    </location>
</feature>
<dbReference type="InterPro" id="IPR019874">
    <property type="entry name" value="RF_methyltr_PrmC"/>
</dbReference>
<dbReference type="Gene3D" id="1.10.8.10">
    <property type="entry name" value="DNA helicase RuvA subunit, C-terminal domain"/>
    <property type="match status" value="1"/>
</dbReference>
<proteinExistence type="inferred from homology"/>
<dbReference type="Pfam" id="PF17827">
    <property type="entry name" value="PrmC_N"/>
    <property type="match status" value="1"/>
</dbReference>
<dbReference type="GO" id="GO:0032259">
    <property type="term" value="P:methylation"/>
    <property type="evidence" value="ECO:0007669"/>
    <property type="project" value="UniProtKB-KW"/>
</dbReference>
<feature type="binding site" evidence="5">
    <location>
        <begin position="118"/>
        <end position="122"/>
    </location>
    <ligand>
        <name>S-adenosyl-L-methionine</name>
        <dbReference type="ChEBI" id="CHEBI:59789"/>
    </ligand>
</feature>
<dbReference type="Gene3D" id="3.40.50.150">
    <property type="entry name" value="Vaccinia Virus protein VP39"/>
    <property type="match status" value="1"/>
</dbReference>
<feature type="binding site" evidence="5">
    <location>
        <position position="170"/>
    </location>
    <ligand>
        <name>S-adenosyl-L-methionine</name>
        <dbReference type="ChEBI" id="CHEBI:59789"/>
    </ligand>
</feature>
<feature type="binding site" evidence="5">
    <location>
        <position position="184"/>
    </location>
    <ligand>
        <name>S-adenosyl-L-methionine</name>
        <dbReference type="ChEBI" id="CHEBI:59789"/>
    </ligand>
</feature>
<dbReference type="EMBL" id="PYGJ01000003">
    <property type="protein sequence ID" value="PSL20741.1"/>
    <property type="molecule type" value="Genomic_DNA"/>
</dbReference>
<dbReference type="OrthoDB" id="9800643at2"/>
<dbReference type="HAMAP" id="MF_02126">
    <property type="entry name" value="RF_methyltr_PrmC"/>
    <property type="match status" value="1"/>
</dbReference>
<dbReference type="InterPro" id="IPR007848">
    <property type="entry name" value="Small_mtfrase_dom"/>
</dbReference>
<dbReference type="InterPro" id="IPR040758">
    <property type="entry name" value="PrmC_N"/>
</dbReference>
<dbReference type="NCBIfam" id="TIGR00536">
    <property type="entry name" value="hemK_fam"/>
    <property type="match status" value="1"/>
</dbReference>
<evidence type="ECO:0000256" key="5">
    <source>
        <dbReference type="HAMAP-Rule" id="MF_02126"/>
    </source>
</evidence>
<dbReference type="GO" id="GO:0102559">
    <property type="term" value="F:peptide chain release factor N(5)-glutamine methyltransferase activity"/>
    <property type="evidence" value="ECO:0007669"/>
    <property type="project" value="UniProtKB-EC"/>
</dbReference>
<dbReference type="AlphaFoldDB" id="A0A2P8FGA8"/>
<comment type="similarity">
    <text evidence="5">Belongs to the protein N5-glutamine methyltransferase family. PrmC subfamily.</text>
</comment>
<name>A0A2P8FGA8_9RHOB</name>
<feature type="domain" description="Methyltransferase small" evidence="6">
    <location>
        <begin position="99"/>
        <end position="212"/>
    </location>
</feature>
<reference evidence="8 9" key="1">
    <citation type="submission" date="2018-03" db="EMBL/GenBank/DDBJ databases">
        <title>Genomic Encyclopedia of Archaeal and Bacterial Type Strains, Phase II (KMG-II): from individual species to whole genera.</title>
        <authorList>
            <person name="Goeker M."/>
        </authorList>
    </citation>
    <scope>NUCLEOTIDE SEQUENCE [LARGE SCALE GENOMIC DNA]</scope>
    <source>
        <strain evidence="8 9">DSM 100673</strain>
    </source>
</reference>
<dbReference type="InterPro" id="IPR029063">
    <property type="entry name" value="SAM-dependent_MTases_sf"/>
</dbReference>
<comment type="function">
    <text evidence="5">Methylates the class 1 translation termination release factors RF1/PrfA and RF2/PrfB on the glutamine residue of the universally conserved GGQ motif.</text>
</comment>
<dbReference type="GO" id="GO:0003676">
    <property type="term" value="F:nucleic acid binding"/>
    <property type="evidence" value="ECO:0007669"/>
    <property type="project" value="InterPro"/>
</dbReference>
<gene>
    <name evidence="5" type="primary">prmC</name>
    <name evidence="8" type="ORF">CLV88_103391</name>
</gene>
<dbReference type="EC" id="2.1.1.297" evidence="5"/>
<protein>
    <recommendedName>
        <fullName evidence="5">Release factor glutamine methyltransferase</fullName>
        <shortName evidence="5">RF MTase</shortName>
        <ecNumber evidence="5">2.1.1.297</ecNumber>
    </recommendedName>
    <alternativeName>
        <fullName evidence="5">N5-glutamine methyltransferase PrmC</fullName>
    </alternativeName>
    <alternativeName>
        <fullName evidence="5">Protein-(glutamine-N5) MTase PrmC</fullName>
    </alternativeName>
    <alternativeName>
        <fullName evidence="5">Protein-glutamine N-methyltransferase PrmC</fullName>
    </alternativeName>
</protein>
<keyword evidence="2 5" id="KW-0808">Transferase</keyword>
<evidence type="ECO:0000313" key="8">
    <source>
        <dbReference type="EMBL" id="PSL20741.1"/>
    </source>
</evidence>
<comment type="catalytic activity">
    <reaction evidence="4 5">
        <text>L-glutaminyl-[peptide chain release factor] + S-adenosyl-L-methionine = N(5)-methyl-L-glutaminyl-[peptide chain release factor] + S-adenosyl-L-homocysteine + H(+)</text>
        <dbReference type="Rhea" id="RHEA:42896"/>
        <dbReference type="Rhea" id="RHEA-COMP:10271"/>
        <dbReference type="Rhea" id="RHEA-COMP:10272"/>
        <dbReference type="ChEBI" id="CHEBI:15378"/>
        <dbReference type="ChEBI" id="CHEBI:30011"/>
        <dbReference type="ChEBI" id="CHEBI:57856"/>
        <dbReference type="ChEBI" id="CHEBI:59789"/>
        <dbReference type="ChEBI" id="CHEBI:61891"/>
        <dbReference type="EC" id="2.1.1.297"/>
    </reaction>
</comment>